<evidence type="ECO:0008006" key="5">
    <source>
        <dbReference type="Google" id="ProtNLM"/>
    </source>
</evidence>
<dbReference type="PANTHER" id="PTHR41534">
    <property type="entry name" value="BLR3401 PROTEIN"/>
    <property type="match status" value="1"/>
</dbReference>
<dbReference type="GO" id="GO:0019380">
    <property type="term" value="P:3-phenylpropionate catabolic process"/>
    <property type="evidence" value="ECO:0007669"/>
    <property type="project" value="TreeGrafter"/>
</dbReference>
<dbReference type="CDD" id="cd00667">
    <property type="entry name" value="ring_hydroxylating_dioxygenases_beta"/>
    <property type="match status" value="1"/>
</dbReference>
<gene>
    <name evidence="3" type="ORF">F8568_024640</name>
</gene>
<dbReference type="GO" id="GO:0016491">
    <property type="term" value="F:oxidoreductase activity"/>
    <property type="evidence" value="ECO:0007669"/>
    <property type="project" value="UniProtKB-KW"/>
</dbReference>
<dbReference type="Proteomes" id="UP000462055">
    <property type="component" value="Unassembled WGS sequence"/>
</dbReference>
<reference evidence="3" key="1">
    <citation type="submission" date="2019-12" db="EMBL/GenBank/DDBJ databases">
        <title>Actinomadura physcomitrii sp. nov., a novel actinomycete isolated from moss [Physcomitrium sphaericum (Ludw) Fuernr].</title>
        <authorList>
            <person name="Zhuang X."/>
        </authorList>
    </citation>
    <scope>NUCLEOTIDE SEQUENCE [LARGE SCALE GENOMIC DNA]</scope>
    <source>
        <strain evidence="3">LD22</strain>
    </source>
</reference>
<dbReference type="AlphaFoldDB" id="A0A6I4MIL7"/>
<proteinExistence type="inferred from homology"/>
<comment type="caution">
    <text evidence="3">The sequence shown here is derived from an EMBL/GenBank/DDBJ whole genome shotgun (WGS) entry which is preliminary data.</text>
</comment>
<dbReference type="Pfam" id="PF00866">
    <property type="entry name" value="Ring_hydroxyl_B"/>
    <property type="match status" value="1"/>
</dbReference>
<evidence type="ECO:0000256" key="1">
    <source>
        <dbReference type="ARBA" id="ARBA00009570"/>
    </source>
</evidence>
<accession>A0A6I4MIL7</accession>
<keyword evidence="2" id="KW-0560">Oxidoreductase</keyword>
<protein>
    <recommendedName>
        <fullName evidence="5">p-cumate dioxygenase</fullName>
    </recommendedName>
</protein>
<evidence type="ECO:0000256" key="2">
    <source>
        <dbReference type="ARBA" id="ARBA00023002"/>
    </source>
</evidence>
<sequence>MEGTRMAATRAEIEDFLYHEADLLDEWRLEEWRDLFTDDGRYYVPATDNPEGDPDLDLALISDTKEGVRGRVQRLLSTWAHIENPRSLTRRVIGNVRVEPGPGENEVVARCNAIVYRSRVAGTTTYAARLTYRLRPGEDGALRIVLKQTVLDHATLRDSGGVLSIII</sequence>
<dbReference type="InterPro" id="IPR000391">
    <property type="entry name" value="Rng_hydr_dOase-bsu"/>
</dbReference>
<dbReference type="InterPro" id="IPR032710">
    <property type="entry name" value="NTF2-like_dom_sf"/>
</dbReference>
<evidence type="ECO:0000313" key="3">
    <source>
        <dbReference type="EMBL" id="MWA03511.1"/>
    </source>
</evidence>
<dbReference type="PANTHER" id="PTHR41534:SF2">
    <property type="entry name" value="3-PHENYLPROPIONATE_CINNAMIC ACID DIOXYGENASE SUBUNIT BETA"/>
    <property type="match status" value="1"/>
</dbReference>
<keyword evidence="4" id="KW-1185">Reference proteome</keyword>
<name>A0A6I4MIL7_9ACTN</name>
<organism evidence="3 4">
    <name type="scientific">Actinomadura physcomitrii</name>
    <dbReference type="NCBI Taxonomy" id="2650748"/>
    <lineage>
        <taxon>Bacteria</taxon>
        <taxon>Bacillati</taxon>
        <taxon>Actinomycetota</taxon>
        <taxon>Actinomycetes</taxon>
        <taxon>Streptosporangiales</taxon>
        <taxon>Thermomonosporaceae</taxon>
        <taxon>Actinomadura</taxon>
    </lineage>
</organism>
<dbReference type="SUPFAM" id="SSF54427">
    <property type="entry name" value="NTF2-like"/>
    <property type="match status" value="1"/>
</dbReference>
<dbReference type="EMBL" id="WBMS02000020">
    <property type="protein sequence ID" value="MWA03511.1"/>
    <property type="molecule type" value="Genomic_DNA"/>
</dbReference>
<comment type="similarity">
    <text evidence="1">Belongs to the bacterial ring-hydroxylating dioxygenase beta subunit family.</text>
</comment>
<evidence type="ECO:0000313" key="4">
    <source>
        <dbReference type="Proteomes" id="UP000462055"/>
    </source>
</evidence>
<dbReference type="Gene3D" id="3.10.450.50">
    <property type="match status" value="1"/>
</dbReference>